<sequence length="87" mass="9964">MTAQKEKGQSLLPAGPFTRQQAEYVTAAYQNIFIEDDQGSHFRLVLRDANGRMLWRDWNFEPEAGTGLNAYIRDYGILQGPLSRLPY</sequence>
<dbReference type="RefSeq" id="WP_165061425.1">
    <property type="nucleotide sequence ID" value="NZ_JAADJS010000005.1"/>
</dbReference>
<dbReference type="InterPro" id="IPR038612">
    <property type="entry name" value="YkfF-like_sf"/>
</dbReference>
<protein>
    <submittedName>
        <fullName evidence="2">DUF905 domain-containing protein</fullName>
    </submittedName>
</protein>
<evidence type="ECO:0000256" key="1">
    <source>
        <dbReference type="ARBA" id="ARBA00007059"/>
    </source>
</evidence>
<accession>A0A6M2B805</accession>
<dbReference type="SUPFAM" id="SSF54786">
    <property type="entry name" value="YcfA/nrd intein domain"/>
    <property type="match status" value="1"/>
</dbReference>
<dbReference type="InterPro" id="IPR009253">
    <property type="entry name" value="DUF905"/>
</dbReference>
<dbReference type="EMBL" id="JAADJS010000005">
    <property type="protein sequence ID" value="NGX89440.1"/>
    <property type="molecule type" value="Genomic_DNA"/>
</dbReference>
<evidence type="ECO:0000313" key="2">
    <source>
        <dbReference type="EMBL" id="NGX89440.1"/>
    </source>
</evidence>
<dbReference type="Pfam" id="PF06006">
    <property type="entry name" value="DUF905"/>
    <property type="match status" value="1"/>
</dbReference>
<dbReference type="AlphaFoldDB" id="A0A6M2B805"/>
<dbReference type="Gene3D" id="3.30.160.130">
    <property type="entry name" value="ykff protein like domains"/>
    <property type="match status" value="1"/>
</dbReference>
<gene>
    <name evidence="2" type="ORF">GW579_20355</name>
</gene>
<keyword evidence="3" id="KW-1185">Reference proteome</keyword>
<proteinExistence type="inferred from homology"/>
<comment type="caution">
    <text evidence="2">The sequence shown here is derived from an EMBL/GenBank/DDBJ whole genome shotgun (WGS) entry which is preliminary data.</text>
</comment>
<organism evidence="2 3">
    <name type="scientific">Rahnella contaminans</name>
    <dbReference type="NCBI Taxonomy" id="2703882"/>
    <lineage>
        <taxon>Bacteria</taxon>
        <taxon>Pseudomonadati</taxon>
        <taxon>Pseudomonadota</taxon>
        <taxon>Gammaproteobacteria</taxon>
        <taxon>Enterobacterales</taxon>
        <taxon>Yersiniaceae</taxon>
        <taxon>Rahnella</taxon>
    </lineage>
</organism>
<evidence type="ECO:0000313" key="3">
    <source>
        <dbReference type="Proteomes" id="UP000476696"/>
    </source>
</evidence>
<dbReference type="Proteomes" id="UP000476696">
    <property type="component" value="Unassembled WGS sequence"/>
</dbReference>
<comment type="similarity">
    <text evidence="1">Belongs to the UPF0401 family.</text>
</comment>
<name>A0A6M2B805_9GAMM</name>
<reference evidence="2 3" key="1">
    <citation type="submission" date="2020-03" db="EMBL/GenBank/DDBJ databases">
        <title>Rahnella aceri sp. nov., isoated from traditional Jeju Makgeolli.</title>
        <authorList>
            <person name="Kim I.S."/>
            <person name="Jeon D."/>
        </authorList>
    </citation>
    <scope>NUCLEOTIDE SEQUENCE [LARGE SCALE GENOMIC DNA]</scope>
    <source>
        <strain evidence="2 3">Lac-M11</strain>
    </source>
</reference>